<evidence type="ECO:0000256" key="2">
    <source>
        <dbReference type="ARBA" id="ARBA00005466"/>
    </source>
</evidence>
<dbReference type="PROSITE" id="PS51387">
    <property type="entry name" value="FAD_PCMH"/>
    <property type="match status" value="1"/>
</dbReference>
<reference evidence="8 9" key="1">
    <citation type="submission" date="2019-07" db="EMBL/GenBank/DDBJ databases">
        <title>Whole genome shotgun sequence of Agrococcus baldri NBRC 103055.</title>
        <authorList>
            <person name="Hosoyama A."/>
            <person name="Uohara A."/>
            <person name="Ohji S."/>
            <person name="Ichikawa N."/>
        </authorList>
    </citation>
    <scope>NUCLEOTIDE SEQUENCE [LARGE SCALE GENOMIC DNA]</scope>
    <source>
        <strain evidence="8 9">NBRC 103055</strain>
    </source>
</reference>
<accession>A0AA87R8W3</accession>
<dbReference type="EMBL" id="BJUU01000001">
    <property type="protein sequence ID" value="GEK78784.1"/>
    <property type="molecule type" value="Genomic_DNA"/>
</dbReference>
<keyword evidence="5" id="KW-0560">Oxidoreductase</keyword>
<evidence type="ECO:0000256" key="6">
    <source>
        <dbReference type="SAM" id="MobiDB-lite"/>
    </source>
</evidence>
<dbReference type="PANTHER" id="PTHR42973">
    <property type="entry name" value="BINDING OXIDOREDUCTASE, PUTATIVE (AFU_ORTHOLOGUE AFUA_1G17690)-RELATED"/>
    <property type="match status" value="1"/>
</dbReference>
<dbReference type="Gene3D" id="3.30.465.10">
    <property type="match status" value="1"/>
</dbReference>
<dbReference type="Gene3D" id="3.40.462.20">
    <property type="match status" value="1"/>
</dbReference>
<dbReference type="InterPro" id="IPR016167">
    <property type="entry name" value="FAD-bd_PCMH_sub1"/>
</dbReference>
<dbReference type="InterPro" id="IPR036318">
    <property type="entry name" value="FAD-bd_PCMH-like_sf"/>
</dbReference>
<organism evidence="8 9">
    <name type="scientific">Agrococcus baldri</name>
    <dbReference type="NCBI Taxonomy" id="153730"/>
    <lineage>
        <taxon>Bacteria</taxon>
        <taxon>Bacillati</taxon>
        <taxon>Actinomycetota</taxon>
        <taxon>Actinomycetes</taxon>
        <taxon>Micrococcales</taxon>
        <taxon>Microbacteriaceae</taxon>
        <taxon>Agrococcus</taxon>
    </lineage>
</organism>
<feature type="region of interest" description="Disordered" evidence="6">
    <location>
        <begin position="291"/>
        <end position="321"/>
    </location>
</feature>
<dbReference type="GO" id="GO:0016491">
    <property type="term" value="F:oxidoreductase activity"/>
    <property type="evidence" value="ECO:0007669"/>
    <property type="project" value="UniProtKB-KW"/>
</dbReference>
<dbReference type="Gene3D" id="3.30.43.10">
    <property type="entry name" value="Uridine Diphospho-n-acetylenolpyruvylglucosamine Reductase, domain 2"/>
    <property type="match status" value="1"/>
</dbReference>
<dbReference type="Proteomes" id="UP000321749">
    <property type="component" value="Unassembled WGS sequence"/>
</dbReference>
<evidence type="ECO:0000313" key="9">
    <source>
        <dbReference type="Proteomes" id="UP000321749"/>
    </source>
</evidence>
<comment type="cofactor">
    <cofactor evidence="1">
        <name>FAD</name>
        <dbReference type="ChEBI" id="CHEBI:57692"/>
    </cofactor>
</comment>
<proteinExistence type="inferred from homology"/>
<dbReference type="InterPro" id="IPR016169">
    <property type="entry name" value="FAD-bd_PCMH_sub2"/>
</dbReference>
<evidence type="ECO:0000256" key="4">
    <source>
        <dbReference type="ARBA" id="ARBA00022827"/>
    </source>
</evidence>
<evidence type="ECO:0000259" key="7">
    <source>
        <dbReference type="PROSITE" id="PS51387"/>
    </source>
</evidence>
<sequence length="455" mass="46742">MTAEHRSLPHPLPSLAGSLTGRATLPADPGYDAERSPWNLSIDQRPAAIAHPADVDDLRAVLLAARDAGATVAVQPSGHGAASSLEGAILVRTAAFDRLEIDADARTAVIGAGVWWGAVIAALDGTGLAVPAGTNPAVSATGYTLGGGHSWLSRSAGLGAQSLRAAWILRPDGTHERVDDASDPDTMWALRGAGGTVGIVTELELELLEAPQLLGGSLTFAAADGPAVLRALRDVAAHAPAGLNVFANSMRMPDAPMLPEAVRGRSFVTVEALALDEAALAVLDGVRRAAAPQHEQLGPTSQAAMVASSMEPTEPSPNRGGSIALASLDDATVDALFAFHAEPAQQALVGINLRMLGGELDAPRRPAFATLEGAAWLAMGLAPQFPGTPPEPGAASLAGLDALLRPSASERMVPTFLEPGDTLDRCAADAELARLRAIRDAADPDGMLHEGRLPR</sequence>
<protein>
    <submittedName>
        <fullName evidence="8">Oxidoreductase</fullName>
    </submittedName>
</protein>
<dbReference type="InterPro" id="IPR006094">
    <property type="entry name" value="Oxid_FAD_bind_N"/>
</dbReference>
<dbReference type="PANTHER" id="PTHR42973:SF39">
    <property type="entry name" value="FAD-BINDING PCMH-TYPE DOMAIN-CONTAINING PROTEIN"/>
    <property type="match status" value="1"/>
</dbReference>
<evidence type="ECO:0000256" key="3">
    <source>
        <dbReference type="ARBA" id="ARBA00022630"/>
    </source>
</evidence>
<comment type="similarity">
    <text evidence="2">Belongs to the oxygen-dependent FAD-linked oxidoreductase family.</text>
</comment>
<dbReference type="InterPro" id="IPR016166">
    <property type="entry name" value="FAD-bd_PCMH"/>
</dbReference>
<dbReference type="RefSeq" id="WP_146792187.1">
    <property type="nucleotide sequence ID" value="NZ_BJUU01000001.1"/>
</dbReference>
<keyword evidence="3" id="KW-0285">Flavoprotein</keyword>
<name>A0AA87R8W3_9MICO</name>
<keyword evidence="9" id="KW-1185">Reference proteome</keyword>
<evidence type="ECO:0000256" key="1">
    <source>
        <dbReference type="ARBA" id="ARBA00001974"/>
    </source>
</evidence>
<comment type="caution">
    <text evidence="8">The sequence shown here is derived from an EMBL/GenBank/DDBJ whole genome shotgun (WGS) entry which is preliminary data.</text>
</comment>
<evidence type="ECO:0000313" key="8">
    <source>
        <dbReference type="EMBL" id="GEK78784.1"/>
    </source>
</evidence>
<dbReference type="GO" id="GO:0071949">
    <property type="term" value="F:FAD binding"/>
    <property type="evidence" value="ECO:0007669"/>
    <property type="project" value="InterPro"/>
</dbReference>
<dbReference type="AlphaFoldDB" id="A0AA87R8W3"/>
<keyword evidence="4" id="KW-0274">FAD</keyword>
<feature type="domain" description="FAD-binding PCMH-type" evidence="7">
    <location>
        <begin position="42"/>
        <end position="210"/>
    </location>
</feature>
<dbReference type="SUPFAM" id="SSF56176">
    <property type="entry name" value="FAD-binding/transporter-associated domain-like"/>
    <property type="match status" value="1"/>
</dbReference>
<dbReference type="InterPro" id="IPR050416">
    <property type="entry name" value="FAD-linked_Oxidoreductase"/>
</dbReference>
<evidence type="ECO:0000256" key="5">
    <source>
        <dbReference type="ARBA" id="ARBA00023002"/>
    </source>
</evidence>
<gene>
    <name evidence="8" type="ORF">ABA31_01350</name>
</gene>
<dbReference type="Pfam" id="PF01565">
    <property type="entry name" value="FAD_binding_4"/>
    <property type="match status" value="1"/>
</dbReference>